<accession>A0ABU1JKP8</accession>
<dbReference type="Proteomes" id="UP001262410">
    <property type="component" value="Unassembled WGS sequence"/>
</dbReference>
<organism evidence="5 6">
    <name type="scientific">Inquilinus ginsengisoli</name>
    <dbReference type="NCBI Taxonomy" id="363840"/>
    <lineage>
        <taxon>Bacteria</taxon>
        <taxon>Pseudomonadati</taxon>
        <taxon>Pseudomonadota</taxon>
        <taxon>Alphaproteobacteria</taxon>
        <taxon>Rhodospirillales</taxon>
        <taxon>Rhodospirillaceae</taxon>
        <taxon>Inquilinus</taxon>
    </lineage>
</organism>
<sequence length="280" mass="29846">MSNLPTVTANGAEIPALGFGTFRMNGADTARMVRHVLSHGYRHVDTAQIYGNEAEVGEGLAASGVARNDVFLTTKVWVANYRHEAFLRSVDESLKKLRTDHVDLLLLHWPNAQVPLAEQIGALNQVKAAGKVRHIGVSNFSTALMAEAVVLSQAPLVTNQVEYHPYLDQAPVLAAARKAGMSVTAYYGMADGKVIDDPAIQAIGARHGKTAAQVVLRWLVQQGVVALSKTVSEDRAAANLAISDFALSDDEMAAIHALARPDGRLVSPDGLAPVWDAVAA</sequence>
<proteinExistence type="inferred from homology"/>
<dbReference type="PROSITE" id="PS00798">
    <property type="entry name" value="ALDOKETO_REDUCTASE_1"/>
    <property type="match status" value="1"/>
</dbReference>
<dbReference type="EMBL" id="JAVDPW010000002">
    <property type="protein sequence ID" value="MDR6288897.1"/>
    <property type="molecule type" value="Genomic_DNA"/>
</dbReference>
<dbReference type="PIRSF" id="PIRSF000097">
    <property type="entry name" value="AKR"/>
    <property type="match status" value="1"/>
</dbReference>
<dbReference type="InterPro" id="IPR018170">
    <property type="entry name" value="Aldo/ket_reductase_CS"/>
</dbReference>
<dbReference type="PROSITE" id="PS00062">
    <property type="entry name" value="ALDOKETO_REDUCTASE_2"/>
    <property type="match status" value="1"/>
</dbReference>
<evidence type="ECO:0000313" key="5">
    <source>
        <dbReference type="EMBL" id="MDR6288897.1"/>
    </source>
</evidence>
<dbReference type="Gene3D" id="3.20.20.100">
    <property type="entry name" value="NADP-dependent oxidoreductase domain"/>
    <property type="match status" value="1"/>
</dbReference>
<keyword evidence="6" id="KW-1185">Reference proteome</keyword>
<evidence type="ECO:0000256" key="1">
    <source>
        <dbReference type="ARBA" id="ARBA00007905"/>
    </source>
</evidence>
<evidence type="ECO:0000256" key="2">
    <source>
        <dbReference type="ARBA" id="ARBA00022857"/>
    </source>
</evidence>
<dbReference type="Pfam" id="PF00248">
    <property type="entry name" value="Aldo_ket_red"/>
    <property type="match status" value="1"/>
</dbReference>
<evidence type="ECO:0000313" key="6">
    <source>
        <dbReference type="Proteomes" id="UP001262410"/>
    </source>
</evidence>
<feature type="domain" description="NADP-dependent oxidoreductase" evidence="4">
    <location>
        <begin position="17"/>
        <end position="258"/>
    </location>
</feature>
<gene>
    <name evidence="5" type="ORF">E9232_001404</name>
</gene>
<name>A0ABU1JKP8_9PROT</name>
<dbReference type="PRINTS" id="PR00069">
    <property type="entry name" value="ALDKETRDTASE"/>
</dbReference>
<dbReference type="InterPro" id="IPR020471">
    <property type="entry name" value="AKR"/>
</dbReference>
<protein>
    <submittedName>
        <fullName evidence="5">Diketogulonate reductase-like aldo/keto reductase</fullName>
    </submittedName>
</protein>
<evidence type="ECO:0000259" key="4">
    <source>
        <dbReference type="Pfam" id="PF00248"/>
    </source>
</evidence>
<comment type="caution">
    <text evidence="5">The sequence shown here is derived from an EMBL/GenBank/DDBJ whole genome shotgun (WGS) entry which is preliminary data.</text>
</comment>
<dbReference type="RefSeq" id="WP_309792986.1">
    <property type="nucleotide sequence ID" value="NZ_JAVDPW010000002.1"/>
</dbReference>
<dbReference type="InterPro" id="IPR036812">
    <property type="entry name" value="NAD(P)_OxRdtase_dom_sf"/>
</dbReference>
<dbReference type="PANTHER" id="PTHR43827">
    <property type="entry name" value="2,5-DIKETO-D-GLUCONIC ACID REDUCTASE"/>
    <property type="match status" value="1"/>
</dbReference>
<reference evidence="5 6" key="1">
    <citation type="submission" date="2023-07" db="EMBL/GenBank/DDBJ databases">
        <title>Sorghum-associated microbial communities from plants grown in Nebraska, USA.</title>
        <authorList>
            <person name="Schachtman D."/>
        </authorList>
    </citation>
    <scope>NUCLEOTIDE SEQUENCE [LARGE SCALE GENOMIC DNA]</scope>
    <source>
        <strain evidence="5 6">584</strain>
    </source>
</reference>
<dbReference type="PANTHER" id="PTHR43827:SF3">
    <property type="entry name" value="NADP-DEPENDENT OXIDOREDUCTASE DOMAIN-CONTAINING PROTEIN"/>
    <property type="match status" value="1"/>
</dbReference>
<dbReference type="InterPro" id="IPR023210">
    <property type="entry name" value="NADP_OxRdtase_dom"/>
</dbReference>
<comment type="similarity">
    <text evidence="1">Belongs to the aldo/keto reductase family.</text>
</comment>
<keyword evidence="2" id="KW-0521">NADP</keyword>
<keyword evidence="3" id="KW-0560">Oxidoreductase</keyword>
<evidence type="ECO:0000256" key="3">
    <source>
        <dbReference type="ARBA" id="ARBA00023002"/>
    </source>
</evidence>
<dbReference type="CDD" id="cd19140">
    <property type="entry name" value="AKR_AKR3F3"/>
    <property type="match status" value="1"/>
</dbReference>
<dbReference type="SUPFAM" id="SSF51430">
    <property type="entry name" value="NAD(P)-linked oxidoreductase"/>
    <property type="match status" value="1"/>
</dbReference>